<comment type="subcellular location">
    <subcellularLocation>
        <location evidence="1 9">Cell inner membrane</location>
        <topology evidence="1 9">Single-pass membrane protein</topology>
    </subcellularLocation>
</comment>
<evidence type="ECO:0000256" key="1">
    <source>
        <dbReference type="ARBA" id="ARBA00004377"/>
    </source>
</evidence>
<dbReference type="GO" id="GO:0005886">
    <property type="term" value="C:plasma membrane"/>
    <property type="evidence" value="ECO:0007669"/>
    <property type="project" value="UniProtKB-SubCell"/>
</dbReference>
<evidence type="ECO:0000256" key="8">
    <source>
        <dbReference type="ARBA" id="ARBA00023136"/>
    </source>
</evidence>
<dbReference type="GO" id="GO:0015627">
    <property type="term" value="C:type II protein secretion system complex"/>
    <property type="evidence" value="ECO:0007669"/>
    <property type="project" value="UniProtKB-UniRule"/>
</dbReference>
<dbReference type="InterPro" id="IPR010052">
    <property type="entry name" value="T2SS_protein-GspI"/>
</dbReference>
<evidence type="ECO:0000256" key="3">
    <source>
        <dbReference type="ARBA" id="ARBA00022475"/>
    </source>
</evidence>
<dbReference type="InterPro" id="IPR012902">
    <property type="entry name" value="N_methyl_site"/>
</dbReference>
<reference evidence="11 12" key="1">
    <citation type="journal article" date="2012" name="J. Bacteriol.">
        <title>Draft genome sequence of the cyanide-utilizing bacterium Pseudomonas fluorescens strain NCIMB 11764.</title>
        <authorList>
            <person name="Vilo C.A."/>
            <person name="Benedik M.J."/>
            <person name="Kunz D.A."/>
            <person name="Dong Q."/>
        </authorList>
    </citation>
    <scope>NUCLEOTIDE SEQUENCE [LARGE SCALE GENOMIC DNA]</scope>
    <source>
        <strain evidence="11 12">NCIMB 11764</strain>
    </source>
</reference>
<comment type="PTM">
    <text evidence="9">Cleaved by prepilin peptidase.</text>
</comment>
<dbReference type="AlphaFoldDB" id="A0A0K1QKH6"/>
<evidence type="ECO:0000256" key="2">
    <source>
        <dbReference type="ARBA" id="ARBA00008358"/>
    </source>
</evidence>
<dbReference type="Proteomes" id="UP000017175">
    <property type="component" value="Chromosome"/>
</dbReference>
<evidence type="ECO:0000256" key="7">
    <source>
        <dbReference type="ARBA" id="ARBA00022989"/>
    </source>
</evidence>
<keyword evidence="6 9" id="KW-0812">Transmembrane</keyword>
<dbReference type="EMBL" id="CP010945">
    <property type="protein sequence ID" value="AKV06256.1"/>
    <property type="molecule type" value="Genomic_DNA"/>
</dbReference>
<dbReference type="eggNOG" id="COG2165">
    <property type="taxonomic scope" value="Bacteria"/>
</dbReference>
<name>A0A0K1QKH6_PSEFL</name>
<dbReference type="Gene3D" id="3.30.1300.30">
    <property type="entry name" value="GSPII I/J protein-like"/>
    <property type="match status" value="1"/>
</dbReference>
<evidence type="ECO:0000256" key="5">
    <source>
        <dbReference type="ARBA" id="ARBA00022519"/>
    </source>
</evidence>
<comment type="function">
    <text evidence="9">Component of the type II secretion system required for the energy-dependent secretion of extracellular factors such as proteases and toxins from the periplasm.</text>
</comment>
<evidence type="ECO:0000256" key="4">
    <source>
        <dbReference type="ARBA" id="ARBA00022481"/>
    </source>
</evidence>
<sequence length="127" mass="14265">MVKGLSRARTCGFTLLEIMVALAVFATLAAAVLSASQYVLKQTGAVEERLFATWLADNHLNELRLQPGLPLGQQQRVVHMDRRDWLLRQHISASTDPRLLKVDVDVSLSGREQTLHRASGWIPDRHE</sequence>
<evidence type="ECO:0000313" key="12">
    <source>
        <dbReference type="Proteomes" id="UP000017175"/>
    </source>
</evidence>
<evidence type="ECO:0000259" key="10">
    <source>
        <dbReference type="Pfam" id="PF02501"/>
    </source>
</evidence>
<dbReference type="NCBIfam" id="TIGR02532">
    <property type="entry name" value="IV_pilin_GFxxxE"/>
    <property type="match status" value="1"/>
</dbReference>
<gene>
    <name evidence="11" type="ORF">B723_07565</name>
</gene>
<keyword evidence="7 9" id="KW-1133">Transmembrane helix</keyword>
<keyword evidence="8 9" id="KW-0472">Membrane</keyword>
<proteinExistence type="inferred from homology"/>
<evidence type="ECO:0000256" key="6">
    <source>
        <dbReference type="ARBA" id="ARBA00022692"/>
    </source>
</evidence>
<evidence type="ECO:0000313" key="11">
    <source>
        <dbReference type="EMBL" id="AKV06256.1"/>
    </source>
</evidence>
<feature type="domain" description="Type II secretion system protein GspI C-terminal" evidence="10">
    <location>
        <begin position="47"/>
        <end position="122"/>
    </location>
</feature>
<dbReference type="OrthoDB" id="6121517at2"/>
<dbReference type="NCBIfam" id="TIGR01707">
    <property type="entry name" value="gspI"/>
    <property type="match status" value="1"/>
</dbReference>
<dbReference type="Pfam" id="PF02501">
    <property type="entry name" value="T2SSI"/>
    <property type="match status" value="1"/>
</dbReference>
<evidence type="ECO:0000256" key="9">
    <source>
        <dbReference type="RuleBase" id="RU368030"/>
    </source>
</evidence>
<dbReference type="SUPFAM" id="SSF54523">
    <property type="entry name" value="Pili subunits"/>
    <property type="match status" value="2"/>
</dbReference>
<comment type="similarity">
    <text evidence="2 9">Belongs to the GSP I family.</text>
</comment>
<protein>
    <recommendedName>
        <fullName evidence="9">Type II secretion system protein I</fullName>
        <shortName evidence="9">T2SS minor pseudopilin I</shortName>
    </recommendedName>
</protein>
<accession>A0A0K1QKH6</accession>
<dbReference type="Pfam" id="PF07963">
    <property type="entry name" value="N_methyl"/>
    <property type="match status" value="1"/>
</dbReference>
<dbReference type="InterPro" id="IPR045584">
    <property type="entry name" value="Pilin-like"/>
</dbReference>
<keyword evidence="4 9" id="KW-0488">Methylation</keyword>
<dbReference type="PANTHER" id="PTHR38779">
    <property type="entry name" value="TYPE II SECRETION SYSTEM PROTEIN I-RELATED"/>
    <property type="match status" value="1"/>
</dbReference>
<feature type="transmembrane region" description="Helical" evidence="9">
    <location>
        <begin position="12"/>
        <end position="33"/>
    </location>
</feature>
<dbReference type="PANTHER" id="PTHR38779:SF2">
    <property type="entry name" value="TYPE II SECRETION SYSTEM PROTEIN I-RELATED"/>
    <property type="match status" value="1"/>
</dbReference>
<dbReference type="InterPro" id="IPR003413">
    <property type="entry name" value="T2SS_GspI_C"/>
</dbReference>
<dbReference type="GO" id="GO:0015628">
    <property type="term" value="P:protein secretion by the type II secretion system"/>
    <property type="evidence" value="ECO:0007669"/>
    <property type="project" value="UniProtKB-UniRule"/>
</dbReference>
<organism evidence="11 12">
    <name type="scientific">Pseudomonas fluorescens NCIMB 11764</name>
    <dbReference type="NCBI Taxonomy" id="1221522"/>
    <lineage>
        <taxon>Bacteria</taxon>
        <taxon>Pseudomonadati</taxon>
        <taxon>Pseudomonadota</taxon>
        <taxon>Gammaproteobacteria</taxon>
        <taxon>Pseudomonadales</taxon>
        <taxon>Pseudomonadaceae</taxon>
        <taxon>Pseudomonas</taxon>
    </lineage>
</organism>
<dbReference type="RefSeq" id="WP_031318301.1">
    <property type="nucleotide sequence ID" value="NZ_CP010945.1"/>
</dbReference>
<comment type="subunit">
    <text evidence="9">Type II secretion is composed of four main components: the outer membrane complex, the inner membrane complex, the cytoplasmic secretion ATPase and the periplasm-spanning pseudopilus.</text>
</comment>
<keyword evidence="5 9" id="KW-0997">Cell inner membrane</keyword>
<keyword evidence="3" id="KW-1003">Cell membrane</keyword>